<name>A0AAD9R1U9_ACRCE</name>
<dbReference type="EMBL" id="JARQWQ010000005">
    <property type="protein sequence ID" value="KAK2571604.1"/>
    <property type="molecule type" value="Genomic_DNA"/>
</dbReference>
<dbReference type="Proteomes" id="UP001249851">
    <property type="component" value="Unassembled WGS sequence"/>
</dbReference>
<accession>A0AAD9R1U9</accession>
<comment type="caution">
    <text evidence="1">The sequence shown here is derived from an EMBL/GenBank/DDBJ whole genome shotgun (WGS) entry which is preliminary data.</text>
</comment>
<proteinExistence type="predicted"/>
<organism evidence="1 2">
    <name type="scientific">Acropora cervicornis</name>
    <name type="common">Staghorn coral</name>
    <dbReference type="NCBI Taxonomy" id="6130"/>
    <lineage>
        <taxon>Eukaryota</taxon>
        <taxon>Metazoa</taxon>
        <taxon>Cnidaria</taxon>
        <taxon>Anthozoa</taxon>
        <taxon>Hexacorallia</taxon>
        <taxon>Scleractinia</taxon>
        <taxon>Astrocoeniina</taxon>
        <taxon>Acroporidae</taxon>
        <taxon>Acropora</taxon>
    </lineage>
</organism>
<reference evidence="1" key="1">
    <citation type="journal article" date="2023" name="G3 (Bethesda)">
        <title>Whole genome assembly and annotation of the endangered Caribbean coral Acropora cervicornis.</title>
        <authorList>
            <person name="Selwyn J.D."/>
            <person name="Vollmer S.V."/>
        </authorList>
    </citation>
    <scope>NUCLEOTIDE SEQUENCE</scope>
    <source>
        <strain evidence="1">K2</strain>
    </source>
</reference>
<reference evidence="1" key="2">
    <citation type="journal article" date="2023" name="Science">
        <title>Genomic signatures of disease resistance in endangered staghorn corals.</title>
        <authorList>
            <person name="Vollmer S.V."/>
            <person name="Selwyn J.D."/>
            <person name="Despard B.A."/>
            <person name="Roesel C.L."/>
        </authorList>
    </citation>
    <scope>NUCLEOTIDE SEQUENCE</scope>
    <source>
        <strain evidence="1">K2</strain>
    </source>
</reference>
<sequence length="118" mass="13584">MFKTDGTLIYDETLQCLFLLQQATDLEDFKTSDVKHTDEECTSFFGLQGFVDSVNKPQEHPFVDAFAKSTNGESLKRANQRGINLTRFGGYWNRRLAEFLEFLNFNQSICMKPTLVDI</sequence>
<protein>
    <submittedName>
        <fullName evidence="1">Uncharacterized protein</fullName>
    </submittedName>
</protein>
<evidence type="ECO:0000313" key="2">
    <source>
        <dbReference type="Proteomes" id="UP001249851"/>
    </source>
</evidence>
<keyword evidence="2" id="KW-1185">Reference proteome</keyword>
<dbReference type="AlphaFoldDB" id="A0AAD9R1U9"/>
<gene>
    <name evidence="1" type="ORF">P5673_002965</name>
</gene>
<evidence type="ECO:0000313" key="1">
    <source>
        <dbReference type="EMBL" id="KAK2571604.1"/>
    </source>
</evidence>